<dbReference type="AlphaFoldDB" id="A0A1A9KL76"/>
<evidence type="ECO:0000313" key="1">
    <source>
        <dbReference type="EMBL" id="ANI18268.1"/>
    </source>
</evidence>
<sequence>MTLSRLPAQLLVTSQDESVARQVRALLTVYQVPCAVLAGPGDCEQAPLCRWFKDAALSDTARLHALLADAVGVLERSRHAFRSRELGQLRLRLEAALRELSASPPMV</sequence>
<reference evidence="2" key="2">
    <citation type="submission" date="2023-03" db="EMBL/GenBank/DDBJ databases">
        <title>Draft assemblies of triclosan tolerant bacteria isolated from returned activated sludge.</title>
        <authorList>
            <person name="Van Hamelsveld S."/>
        </authorList>
    </citation>
    <scope>NUCLEOTIDE SEQUENCE</scope>
    <source>
        <strain evidence="2">GW210015_S63</strain>
    </source>
</reference>
<dbReference type="Proteomes" id="UP001220662">
    <property type="component" value="Unassembled WGS sequence"/>
</dbReference>
<proteinExistence type="predicted"/>
<dbReference type="RefSeq" id="WP_009614372.1">
    <property type="nucleotide sequence ID" value="NZ_CP015878.1"/>
</dbReference>
<dbReference type="EMBL" id="JARJLR010000185">
    <property type="protein sequence ID" value="MDF3842048.1"/>
    <property type="molecule type" value="Genomic_DNA"/>
</dbReference>
<dbReference type="EMBL" id="CP015878">
    <property type="protein sequence ID" value="ANI18268.1"/>
    <property type="molecule type" value="Genomic_DNA"/>
</dbReference>
<accession>A0A1A9KL76</accession>
<gene>
    <name evidence="1" type="ORF">A9C11_31560</name>
    <name evidence="2" type="ORF">P3W55_10025</name>
</gene>
<reference evidence="1 3" key="1">
    <citation type="submission" date="2016-05" db="EMBL/GenBank/DDBJ databases">
        <title>Genome Sequence of Pseudomonas citronellolis Strain SJTE-3, an Estrogens and Persistent Organic Pollutants degradation strain.</title>
        <authorList>
            <person name="Liang R."/>
        </authorList>
    </citation>
    <scope>NUCLEOTIDE SEQUENCE [LARGE SCALE GENOMIC DNA]</scope>
    <source>
        <strain evidence="1 3">SJTE-3</strain>
    </source>
</reference>
<evidence type="ECO:0000313" key="2">
    <source>
        <dbReference type="EMBL" id="MDF3842048.1"/>
    </source>
</evidence>
<dbReference type="Proteomes" id="UP000077748">
    <property type="component" value="Chromosome"/>
</dbReference>
<organism evidence="1 3">
    <name type="scientific">Pseudomonas citronellolis</name>
    <dbReference type="NCBI Taxonomy" id="53408"/>
    <lineage>
        <taxon>Bacteria</taxon>
        <taxon>Pseudomonadati</taxon>
        <taxon>Pseudomonadota</taxon>
        <taxon>Gammaproteobacteria</taxon>
        <taxon>Pseudomonadales</taxon>
        <taxon>Pseudomonadaceae</taxon>
        <taxon>Pseudomonas</taxon>
    </lineage>
</organism>
<protein>
    <submittedName>
        <fullName evidence="1">Uncharacterized protein</fullName>
    </submittedName>
</protein>
<name>A0A1A9KL76_9PSED</name>
<evidence type="ECO:0000313" key="3">
    <source>
        <dbReference type="Proteomes" id="UP000077748"/>
    </source>
</evidence>